<evidence type="ECO:0000259" key="3">
    <source>
        <dbReference type="Pfam" id="PF18310"/>
    </source>
</evidence>
<dbReference type="Gene3D" id="3.20.20.80">
    <property type="entry name" value="Glycosidases"/>
    <property type="match status" value="1"/>
</dbReference>
<dbReference type="PANTHER" id="PTHR37836">
    <property type="entry name" value="LMO1036 PROTEIN"/>
    <property type="match status" value="1"/>
</dbReference>
<evidence type="ECO:0000313" key="5">
    <source>
        <dbReference type="Proteomes" id="UP000095709"/>
    </source>
</evidence>
<organism evidence="4 5">
    <name type="scientific">Fusicatenibacter saccharivorans</name>
    <dbReference type="NCBI Taxonomy" id="1150298"/>
    <lineage>
        <taxon>Bacteria</taxon>
        <taxon>Bacillati</taxon>
        <taxon>Bacillota</taxon>
        <taxon>Clostridia</taxon>
        <taxon>Lachnospirales</taxon>
        <taxon>Lachnospiraceae</taxon>
        <taxon>Fusicatenibacter</taxon>
    </lineage>
</organism>
<gene>
    <name evidence="4" type="ORF">ERS852498_02021</name>
</gene>
<accession>A0A174NC24</accession>
<evidence type="ECO:0000259" key="2">
    <source>
        <dbReference type="Pfam" id="PF16586"/>
    </source>
</evidence>
<dbReference type="Pfam" id="PF16586">
    <property type="entry name" value="DUF5060"/>
    <property type="match status" value="1"/>
</dbReference>
<feature type="domain" description="DUF5605" evidence="3">
    <location>
        <begin position="451"/>
        <end position="514"/>
    </location>
</feature>
<protein>
    <submittedName>
        <fullName evidence="4">Putative endoglucanase</fullName>
    </submittedName>
</protein>
<reference evidence="4 5" key="1">
    <citation type="submission" date="2015-09" db="EMBL/GenBank/DDBJ databases">
        <authorList>
            <consortium name="Pathogen Informatics"/>
        </authorList>
    </citation>
    <scope>NUCLEOTIDE SEQUENCE [LARGE SCALE GENOMIC DNA]</scope>
    <source>
        <strain evidence="4 5">2789STDY5834885</strain>
    </source>
</reference>
<dbReference type="InterPro" id="IPR032260">
    <property type="entry name" value="DUF5060"/>
</dbReference>
<feature type="domain" description="Apiosidase-like catalytic" evidence="1">
    <location>
        <begin position="101"/>
        <end position="405"/>
    </location>
</feature>
<dbReference type="SUPFAM" id="SSF51445">
    <property type="entry name" value="(Trans)glycosidases"/>
    <property type="match status" value="1"/>
</dbReference>
<dbReference type="AlphaFoldDB" id="A0A174NC24"/>
<dbReference type="EMBL" id="CZAL01000010">
    <property type="protein sequence ID" value="CUP45256.1"/>
    <property type="molecule type" value="Genomic_DNA"/>
</dbReference>
<evidence type="ECO:0000259" key="1">
    <source>
        <dbReference type="Pfam" id="PF13204"/>
    </source>
</evidence>
<dbReference type="Pfam" id="PF13204">
    <property type="entry name" value="Apiosidase"/>
    <property type="match status" value="1"/>
</dbReference>
<dbReference type="InterPro" id="IPR017853">
    <property type="entry name" value="GH"/>
</dbReference>
<dbReference type="InterPro" id="IPR013783">
    <property type="entry name" value="Ig-like_fold"/>
</dbReference>
<dbReference type="Proteomes" id="UP000095709">
    <property type="component" value="Unassembled WGS sequence"/>
</dbReference>
<dbReference type="RefSeq" id="WP_070103714.1">
    <property type="nucleotide sequence ID" value="NZ_CZAL01000010.1"/>
</dbReference>
<dbReference type="InterPro" id="IPR025277">
    <property type="entry name" value="Apiosidase-like_cat_dom"/>
</dbReference>
<dbReference type="InterPro" id="IPR041239">
    <property type="entry name" value="DUF5605"/>
</dbReference>
<dbReference type="Gene3D" id="2.60.40.10">
    <property type="entry name" value="Immunoglobulins"/>
    <property type="match status" value="1"/>
</dbReference>
<proteinExistence type="predicted"/>
<name>A0A174NC24_9FIRM</name>
<dbReference type="Pfam" id="PF18310">
    <property type="entry name" value="DUF5605"/>
    <property type="match status" value="1"/>
</dbReference>
<dbReference type="PANTHER" id="PTHR37836:SF2">
    <property type="entry name" value="DUF4038 DOMAIN-CONTAINING PROTEIN"/>
    <property type="match status" value="1"/>
</dbReference>
<evidence type="ECO:0000313" key="4">
    <source>
        <dbReference type="EMBL" id="CUP45256.1"/>
    </source>
</evidence>
<dbReference type="Gene3D" id="2.60.40.3950">
    <property type="match status" value="1"/>
</dbReference>
<feature type="domain" description="DUF5060" evidence="2">
    <location>
        <begin position="9"/>
        <end position="69"/>
    </location>
</feature>
<sequence length="518" mass="60497">MLQSYTEYVKRYGIAELVFRGPSEGNPFAEQWVKGTMAGQAEEKRAEGFYDGNGVYKLRFMPSCEGTYEITAVTSWGDEAKVTVEVSAADENCHGPVRVANTYHFAYDDGKEYYPCGTTCYVWELQSKETQEKTYESLAASPFNKIRFCVFPKHYVYNLKEPAQYPFEIRENSPWSPSDFETEKLEKAPRNMFGGIDAMIENPDEVWDYTRPNPSYFEHIENTIVRLGTMGIQADLILFHPYDRWGYSRMNLEQQNFYLRYVVNRFSAYHNVWWAMANEFDLFRWKPVSEWESNAETVCRQDPYRHLRSIHNCMTMYDHSRGWITHCSLQRIDLYRTAENVEIWRPQYGKPCVLDEIAYEGNLPFGWGNISGEEMTRRFWEAYTRGGYGQHGETYENENGVIWWSHGGELRGGSPARIQFLLDIMEENGGYMEPLPAFFDETCCTNGASHPRKDCIMYYFGANRPCRRPFHMPEGQEFDVEVIDTWNMTITPVGRHSGEFTIDMPSRPYMAVRLVKVK</sequence>